<comment type="caution">
    <text evidence="1">The sequence shown here is derived from an EMBL/GenBank/DDBJ whole genome shotgun (WGS) entry which is preliminary data.</text>
</comment>
<name>A0A0F4YG48_RASE3</name>
<sequence>SFCILANENSDASDEDVCSEIPEYYIPVSAPSLGVWCLQRRGSKSSVFGEVSQPGLMQLPGGERLYPRPPVGTLASLHGVRRHQLRNAFGTGQAVLGGLPSHHRM</sequence>
<evidence type="ECO:0000313" key="2">
    <source>
        <dbReference type="Proteomes" id="UP000053958"/>
    </source>
</evidence>
<accession>A0A0F4YG48</accession>
<reference evidence="1 2" key="1">
    <citation type="submission" date="2015-04" db="EMBL/GenBank/DDBJ databases">
        <authorList>
            <person name="Heijne W.H."/>
            <person name="Fedorova N.D."/>
            <person name="Nierman W.C."/>
            <person name="Vollebregt A.W."/>
            <person name="Zhao Z."/>
            <person name="Wu L."/>
            <person name="Kumar M."/>
            <person name="Stam H."/>
            <person name="van den Berg M.A."/>
            <person name="Pel H.J."/>
        </authorList>
    </citation>
    <scope>NUCLEOTIDE SEQUENCE [LARGE SCALE GENOMIC DNA]</scope>
    <source>
        <strain evidence="1 2">CBS 393.64</strain>
    </source>
</reference>
<gene>
    <name evidence="1" type="ORF">T310_9217</name>
</gene>
<dbReference type="EMBL" id="LASV01000707">
    <property type="protein sequence ID" value="KKA17149.1"/>
    <property type="molecule type" value="Genomic_DNA"/>
</dbReference>
<protein>
    <submittedName>
        <fullName evidence="1">Uncharacterized protein</fullName>
    </submittedName>
</protein>
<dbReference type="AlphaFoldDB" id="A0A0F4YG48"/>
<feature type="non-terminal residue" evidence="1">
    <location>
        <position position="1"/>
    </location>
</feature>
<organism evidence="1 2">
    <name type="scientific">Rasamsonia emersonii (strain ATCC 16479 / CBS 393.64 / IMI 116815)</name>
    <dbReference type="NCBI Taxonomy" id="1408163"/>
    <lineage>
        <taxon>Eukaryota</taxon>
        <taxon>Fungi</taxon>
        <taxon>Dikarya</taxon>
        <taxon>Ascomycota</taxon>
        <taxon>Pezizomycotina</taxon>
        <taxon>Eurotiomycetes</taxon>
        <taxon>Eurotiomycetidae</taxon>
        <taxon>Eurotiales</taxon>
        <taxon>Trichocomaceae</taxon>
        <taxon>Rasamsonia</taxon>
    </lineage>
</organism>
<dbReference type="GeneID" id="25321170"/>
<proteinExistence type="predicted"/>
<evidence type="ECO:0000313" key="1">
    <source>
        <dbReference type="EMBL" id="KKA17149.1"/>
    </source>
</evidence>
<keyword evidence="2" id="KW-1185">Reference proteome</keyword>
<dbReference type="RefSeq" id="XP_013323761.1">
    <property type="nucleotide sequence ID" value="XM_013468307.1"/>
</dbReference>
<dbReference type="Proteomes" id="UP000053958">
    <property type="component" value="Unassembled WGS sequence"/>
</dbReference>